<comment type="caution">
    <text evidence="3">The sequence shown here is derived from an EMBL/GenBank/DDBJ whole genome shotgun (WGS) entry which is preliminary data.</text>
</comment>
<dbReference type="NCBIfam" id="TIGR00082">
    <property type="entry name" value="rbfA"/>
    <property type="match status" value="1"/>
</dbReference>
<dbReference type="InterPro" id="IPR015946">
    <property type="entry name" value="KH_dom-like_a/b"/>
</dbReference>
<evidence type="ECO:0000313" key="4">
    <source>
        <dbReference type="Proteomes" id="UP000824259"/>
    </source>
</evidence>
<dbReference type="SUPFAM" id="SSF89919">
    <property type="entry name" value="Ribosome-binding factor A, RbfA"/>
    <property type="match status" value="1"/>
</dbReference>
<comment type="function">
    <text evidence="2">One of several proteins that assist in the late maturation steps of the functional core of the 30S ribosomal subunit. Associates with free 30S ribosomal subunits (but not with 30S subunits that are part of 70S ribosomes or polysomes). Required for efficient processing of 16S rRNA. May interact with the 5'-terminal helix region of 16S rRNA.</text>
</comment>
<sequence>METTRQQKIAKQIQKDIADIFQKEGAEIVRGMLVTVTAVRISPDFSYAKIYVSVFPFDKNESLMATLEQNNWFIRRALGQRIRNQLKVIPEIQFFLDDSLEYIEQIDRAIHRNE</sequence>
<proteinExistence type="inferred from homology"/>
<dbReference type="AlphaFoldDB" id="A0A9D2IDV8"/>
<dbReference type="EMBL" id="DWYR01000011">
    <property type="protein sequence ID" value="HJA98791.1"/>
    <property type="molecule type" value="Genomic_DNA"/>
</dbReference>
<accession>A0A9D2IDV8</accession>
<dbReference type="GO" id="GO:0005829">
    <property type="term" value="C:cytosol"/>
    <property type="evidence" value="ECO:0007669"/>
    <property type="project" value="TreeGrafter"/>
</dbReference>
<dbReference type="InterPro" id="IPR023799">
    <property type="entry name" value="RbfA_dom_sf"/>
</dbReference>
<dbReference type="Pfam" id="PF02033">
    <property type="entry name" value="RBFA"/>
    <property type="match status" value="1"/>
</dbReference>
<comment type="subcellular location">
    <subcellularLocation>
        <location evidence="2">Cytoplasm</location>
    </subcellularLocation>
</comment>
<dbReference type="Gene3D" id="3.30.300.20">
    <property type="match status" value="1"/>
</dbReference>
<reference evidence="3" key="2">
    <citation type="submission" date="2021-04" db="EMBL/GenBank/DDBJ databases">
        <authorList>
            <person name="Gilroy R."/>
        </authorList>
    </citation>
    <scope>NUCLEOTIDE SEQUENCE</scope>
    <source>
        <strain evidence="3">CHK169-11906</strain>
    </source>
</reference>
<dbReference type="Proteomes" id="UP000824259">
    <property type="component" value="Unassembled WGS sequence"/>
</dbReference>
<evidence type="ECO:0000256" key="2">
    <source>
        <dbReference type="HAMAP-Rule" id="MF_00003"/>
    </source>
</evidence>
<protein>
    <recommendedName>
        <fullName evidence="2">Ribosome-binding factor A</fullName>
    </recommendedName>
</protein>
<keyword evidence="2" id="KW-0963">Cytoplasm</keyword>
<dbReference type="GO" id="GO:0043024">
    <property type="term" value="F:ribosomal small subunit binding"/>
    <property type="evidence" value="ECO:0007669"/>
    <property type="project" value="TreeGrafter"/>
</dbReference>
<comment type="subunit">
    <text evidence="2">Monomer. Binds 30S ribosomal subunits, but not 50S ribosomal subunits or 70S ribosomes.</text>
</comment>
<comment type="similarity">
    <text evidence="2">Belongs to the RbfA family.</text>
</comment>
<name>A0A9D2IDV8_9BACT</name>
<dbReference type="GO" id="GO:0030490">
    <property type="term" value="P:maturation of SSU-rRNA"/>
    <property type="evidence" value="ECO:0007669"/>
    <property type="project" value="UniProtKB-UniRule"/>
</dbReference>
<dbReference type="HAMAP" id="MF_00003">
    <property type="entry name" value="RbfA"/>
    <property type="match status" value="1"/>
</dbReference>
<organism evidence="3 4">
    <name type="scientific">Candidatus Alistipes avicola</name>
    <dbReference type="NCBI Taxonomy" id="2838432"/>
    <lineage>
        <taxon>Bacteria</taxon>
        <taxon>Pseudomonadati</taxon>
        <taxon>Bacteroidota</taxon>
        <taxon>Bacteroidia</taxon>
        <taxon>Bacteroidales</taxon>
        <taxon>Rikenellaceae</taxon>
        <taxon>Alistipes</taxon>
    </lineage>
</organism>
<dbReference type="InterPro" id="IPR000238">
    <property type="entry name" value="RbfA"/>
</dbReference>
<keyword evidence="1 2" id="KW-0690">Ribosome biogenesis</keyword>
<evidence type="ECO:0000256" key="1">
    <source>
        <dbReference type="ARBA" id="ARBA00022517"/>
    </source>
</evidence>
<dbReference type="PANTHER" id="PTHR33515:SF1">
    <property type="entry name" value="RIBOSOME-BINDING FACTOR A, CHLOROPLASTIC-RELATED"/>
    <property type="match status" value="1"/>
</dbReference>
<gene>
    <name evidence="2 3" type="primary">rbfA</name>
    <name evidence="3" type="ORF">H9779_04215</name>
</gene>
<dbReference type="PANTHER" id="PTHR33515">
    <property type="entry name" value="RIBOSOME-BINDING FACTOR A, CHLOROPLASTIC-RELATED"/>
    <property type="match status" value="1"/>
</dbReference>
<reference evidence="3" key="1">
    <citation type="journal article" date="2021" name="PeerJ">
        <title>Extensive microbial diversity within the chicken gut microbiome revealed by metagenomics and culture.</title>
        <authorList>
            <person name="Gilroy R."/>
            <person name="Ravi A."/>
            <person name="Getino M."/>
            <person name="Pursley I."/>
            <person name="Horton D.L."/>
            <person name="Alikhan N.F."/>
            <person name="Baker D."/>
            <person name="Gharbi K."/>
            <person name="Hall N."/>
            <person name="Watson M."/>
            <person name="Adriaenssens E.M."/>
            <person name="Foster-Nyarko E."/>
            <person name="Jarju S."/>
            <person name="Secka A."/>
            <person name="Antonio M."/>
            <person name="Oren A."/>
            <person name="Chaudhuri R.R."/>
            <person name="La Ragione R."/>
            <person name="Hildebrand F."/>
            <person name="Pallen M.J."/>
        </authorList>
    </citation>
    <scope>NUCLEOTIDE SEQUENCE</scope>
    <source>
        <strain evidence="3">CHK169-11906</strain>
    </source>
</reference>
<evidence type="ECO:0000313" key="3">
    <source>
        <dbReference type="EMBL" id="HJA98791.1"/>
    </source>
</evidence>